<feature type="compositionally biased region" description="Basic and acidic residues" evidence="2">
    <location>
        <begin position="640"/>
        <end position="652"/>
    </location>
</feature>
<evidence type="ECO:0000256" key="1">
    <source>
        <dbReference type="PROSITE-ProRule" id="PRU00175"/>
    </source>
</evidence>
<name>A0A1Y2ED77_9PEZI</name>
<evidence type="ECO:0000256" key="2">
    <source>
        <dbReference type="SAM" id="MobiDB-lite"/>
    </source>
</evidence>
<dbReference type="AlphaFoldDB" id="A0A1Y2ED77"/>
<proteinExistence type="predicted"/>
<feature type="compositionally biased region" description="Basic and acidic residues" evidence="2">
    <location>
        <begin position="878"/>
        <end position="887"/>
    </location>
</feature>
<dbReference type="InParanoid" id="A0A1Y2ED77"/>
<dbReference type="RefSeq" id="XP_040719462.1">
    <property type="nucleotide sequence ID" value="XM_040857938.1"/>
</dbReference>
<dbReference type="InterPro" id="IPR013083">
    <property type="entry name" value="Znf_RING/FYVE/PHD"/>
</dbReference>
<feature type="compositionally biased region" description="Low complexity" evidence="2">
    <location>
        <begin position="148"/>
        <end position="169"/>
    </location>
</feature>
<keyword evidence="5" id="KW-1185">Reference proteome</keyword>
<feature type="compositionally biased region" description="Basic and acidic residues" evidence="2">
    <location>
        <begin position="845"/>
        <end position="865"/>
    </location>
</feature>
<keyword evidence="1" id="KW-0862">Zinc</keyword>
<accession>A0A1Y2ED77</accession>
<dbReference type="OrthoDB" id="106784at2759"/>
<feature type="compositionally biased region" description="Basic and acidic residues" evidence="2">
    <location>
        <begin position="732"/>
        <end position="757"/>
    </location>
</feature>
<dbReference type="GeneID" id="63774150"/>
<gene>
    <name evidence="4" type="ORF">BCR38DRAFT_405223</name>
</gene>
<feature type="compositionally biased region" description="Polar residues" evidence="2">
    <location>
        <begin position="484"/>
        <end position="496"/>
    </location>
</feature>
<feature type="region of interest" description="Disordered" evidence="2">
    <location>
        <begin position="404"/>
        <end position="477"/>
    </location>
</feature>
<feature type="compositionally biased region" description="Basic and acidic residues" evidence="2">
    <location>
        <begin position="903"/>
        <end position="918"/>
    </location>
</feature>
<evidence type="ECO:0000313" key="4">
    <source>
        <dbReference type="EMBL" id="ORY69512.1"/>
    </source>
</evidence>
<feature type="compositionally biased region" description="Basic and acidic residues" evidence="2">
    <location>
        <begin position="661"/>
        <end position="695"/>
    </location>
</feature>
<comment type="caution">
    <text evidence="4">The sequence shown here is derived from an EMBL/GenBank/DDBJ whole genome shotgun (WGS) entry which is preliminary data.</text>
</comment>
<feature type="domain" description="RING-type" evidence="3">
    <location>
        <begin position="26"/>
        <end position="62"/>
    </location>
</feature>
<feature type="region of interest" description="Disordered" evidence="2">
    <location>
        <begin position="542"/>
        <end position="918"/>
    </location>
</feature>
<dbReference type="SUPFAM" id="SSF57850">
    <property type="entry name" value="RING/U-box"/>
    <property type="match status" value="1"/>
</dbReference>
<feature type="region of interest" description="Disordered" evidence="2">
    <location>
        <begin position="482"/>
        <end position="501"/>
    </location>
</feature>
<dbReference type="GO" id="GO:0008270">
    <property type="term" value="F:zinc ion binding"/>
    <property type="evidence" value="ECO:0007669"/>
    <property type="project" value="UniProtKB-KW"/>
</dbReference>
<feature type="compositionally biased region" description="Basic and acidic residues" evidence="2">
    <location>
        <begin position="704"/>
        <end position="721"/>
    </location>
</feature>
<feature type="compositionally biased region" description="Polar residues" evidence="2">
    <location>
        <begin position="99"/>
        <end position="120"/>
    </location>
</feature>
<dbReference type="Gene3D" id="3.30.40.10">
    <property type="entry name" value="Zinc/RING finger domain, C3HC4 (zinc finger)"/>
    <property type="match status" value="1"/>
</dbReference>
<feature type="compositionally biased region" description="Basic and acidic residues" evidence="2">
    <location>
        <begin position="579"/>
        <end position="613"/>
    </location>
</feature>
<reference evidence="4 5" key="1">
    <citation type="submission" date="2016-07" db="EMBL/GenBank/DDBJ databases">
        <title>Pervasive Adenine N6-methylation of Active Genes in Fungi.</title>
        <authorList>
            <consortium name="DOE Joint Genome Institute"/>
            <person name="Mondo S.J."/>
            <person name="Dannebaum R.O."/>
            <person name="Kuo R.C."/>
            <person name="Labutti K."/>
            <person name="Haridas S."/>
            <person name="Kuo A."/>
            <person name="Salamov A."/>
            <person name="Ahrendt S.R."/>
            <person name="Lipzen A."/>
            <person name="Sullivan W."/>
            <person name="Andreopoulos W.B."/>
            <person name="Clum A."/>
            <person name="Lindquist E."/>
            <person name="Daum C."/>
            <person name="Ramamoorthy G.K."/>
            <person name="Gryganskyi A."/>
            <person name="Culley D."/>
            <person name="Magnuson J.K."/>
            <person name="James T.Y."/>
            <person name="O'Malley M.A."/>
            <person name="Stajich J.E."/>
            <person name="Spatafora J.W."/>
            <person name="Visel A."/>
            <person name="Grigoriev I.V."/>
        </authorList>
    </citation>
    <scope>NUCLEOTIDE SEQUENCE [LARGE SCALE GENOMIC DNA]</scope>
    <source>
        <strain evidence="4 5">CBS 129021</strain>
    </source>
</reference>
<keyword evidence="1" id="KW-0863">Zinc-finger</keyword>
<feature type="compositionally biased region" description="Low complexity" evidence="2">
    <location>
        <begin position="789"/>
        <end position="802"/>
    </location>
</feature>
<dbReference type="CDD" id="cd16620">
    <property type="entry name" value="vRING-HC-C4C4_RBBP6"/>
    <property type="match status" value="1"/>
</dbReference>
<feature type="compositionally biased region" description="Basic residues" evidence="2">
    <location>
        <begin position="615"/>
        <end position="624"/>
    </location>
</feature>
<feature type="compositionally biased region" description="Polar residues" evidence="2">
    <location>
        <begin position="177"/>
        <end position="196"/>
    </location>
</feature>
<keyword evidence="1" id="KW-0479">Metal-binding</keyword>
<feature type="compositionally biased region" description="Acidic residues" evidence="2">
    <location>
        <begin position="197"/>
        <end position="209"/>
    </location>
</feature>
<dbReference type="STRING" id="1141098.A0A1Y2ED77"/>
<protein>
    <recommendedName>
        <fullName evidence="3">RING-type domain-containing protein</fullName>
    </recommendedName>
</protein>
<feature type="compositionally biased region" description="Basic and acidic residues" evidence="2">
    <location>
        <begin position="818"/>
        <end position="827"/>
    </location>
</feature>
<sequence length="918" mass="101673">MAALTPVQIELANSLTQDELPTKLRCAICSKLAVNAFRLPCCETAICESCQSTLPSSCPVCEHSPVSGADCTIYKSLRTTIRVFLKTEEKKREAVRPKTNGSAPPTPIEPTSTLTVAQNPTEPPSASEAINQVKDDVAEAPQNAVDEQSAAVASPQQDASVAAQQVSNADDVVVNPSGEQDANKEQTLAPSGQDTSENADMENADESVETVEGKEGELGVSFGQDSMNGAFNGMNIAGGDMNQMQMMMAMQNGMNPAAFGSFPVIGMGMGMDPMTMQNMYMNGGFGAQGMGMSGMNMNMGMNGFNGDWNGQQSWNVGQDNYNPNAAGMGNGDFGNFNSGFRTGYNSGNYGHQNQFNDYGRGGYGFRGRGRARGFYRGYSRGYHQGYNPRNMGNQMWTEQMAQQDFADSAEQTGEEQKAINTNTDEFGRTVRSDAGQIGQTDDQNGHNNAGENGEENPASHESTGQVPPGNAPHSAVAHDDATMYNGNVSSSGQFTNSGGGSIDGNGAVPAVVDVPLNAPTGPKAMRQGLPNTSALHLRARGFIGDGRSPMSGTNVSIVESSVEERPVSRSRSGSRHSRKDADRRHGDHGRDRDHEEGRTRKDYDKDGDREYQSKTHSRSRSRSSRSRDRKESRRHRRHRSESVTDDREDEYRRRKHKSRRSTREDDDYKRRTKDDRYDDRSRSASPDDRDRDREHKRSSHRSHRDRDRDREKDKERDSDKDRHRKSAHRSHRDHDREKDKDREKDRDRDRRERDRDREHRHRSRKTSTEPPTPVESSDKDFKPPTGPRGSISIKGASSKGSGFEIKGASGKPSSSSSQRRETADSSRRPSQSSISINLKSGSAGKDPHTLERETRDRERLLKEAQRMAGLAGMASMKRSRDAGDDRGGRRKRRSEVSYGDEEERMRKLEAEREGGRWD</sequence>
<feature type="compositionally biased region" description="Basic residues" evidence="2">
    <location>
        <begin position="722"/>
        <end position="731"/>
    </location>
</feature>
<dbReference type="PROSITE" id="PS50089">
    <property type="entry name" value="ZF_RING_2"/>
    <property type="match status" value="1"/>
</dbReference>
<dbReference type="InterPro" id="IPR001841">
    <property type="entry name" value="Znf_RING"/>
</dbReference>
<dbReference type="Proteomes" id="UP000193689">
    <property type="component" value="Unassembled WGS sequence"/>
</dbReference>
<evidence type="ECO:0000259" key="3">
    <source>
        <dbReference type="PROSITE" id="PS50089"/>
    </source>
</evidence>
<evidence type="ECO:0000313" key="5">
    <source>
        <dbReference type="Proteomes" id="UP000193689"/>
    </source>
</evidence>
<feature type="region of interest" description="Disordered" evidence="2">
    <location>
        <begin position="90"/>
        <end position="127"/>
    </location>
</feature>
<feature type="region of interest" description="Disordered" evidence="2">
    <location>
        <begin position="139"/>
        <end position="213"/>
    </location>
</feature>
<organism evidence="4 5">
    <name type="scientific">Pseudomassariella vexata</name>
    <dbReference type="NCBI Taxonomy" id="1141098"/>
    <lineage>
        <taxon>Eukaryota</taxon>
        <taxon>Fungi</taxon>
        <taxon>Dikarya</taxon>
        <taxon>Ascomycota</taxon>
        <taxon>Pezizomycotina</taxon>
        <taxon>Sordariomycetes</taxon>
        <taxon>Xylariomycetidae</taxon>
        <taxon>Amphisphaeriales</taxon>
        <taxon>Pseudomassariaceae</taxon>
        <taxon>Pseudomassariella</taxon>
    </lineage>
</organism>
<dbReference type="EMBL" id="MCFJ01000002">
    <property type="protein sequence ID" value="ORY69512.1"/>
    <property type="molecule type" value="Genomic_DNA"/>
</dbReference>